<evidence type="ECO:0000256" key="2">
    <source>
        <dbReference type="ARBA" id="ARBA00023130"/>
    </source>
</evidence>
<evidence type="ECO:0000313" key="6">
    <source>
        <dbReference type="Ensembl" id="ENSCPOP00000023913.1"/>
    </source>
</evidence>
<evidence type="ECO:0000313" key="7">
    <source>
        <dbReference type="Proteomes" id="UP000005447"/>
    </source>
</evidence>
<feature type="chain" id="PRO_5012267648" description="Ig-like domain-containing protein" evidence="4">
    <location>
        <begin position="17"/>
        <end position="122"/>
    </location>
</feature>
<reference evidence="6" key="2">
    <citation type="submission" date="2025-08" db="UniProtKB">
        <authorList>
            <consortium name="Ensembl"/>
        </authorList>
    </citation>
    <scope>IDENTIFICATION</scope>
    <source>
        <strain evidence="6">2N</strain>
    </source>
</reference>
<dbReference type="Gene3D" id="2.60.40.10">
    <property type="entry name" value="Immunoglobulins"/>
    <property type="match status" value="1"/>
</dbReference>
<dbReference type="GeneTree" id="ENSGT01030000234536"/>
<reference evidence="7" key="1">
    <citation type="journal article" date="2011" name="Nature">
        <title>A high-resolution map of human evolutionary constraint using 29 mammals.</title>
        <authorList>
            <person name="Lindblad-Toh K."/>
            <person name="Garber M."/>
            <person name="Zuk O."/>
            <person name="Lin M.F."/>
            <person name="Parker B.J."/>
            <person name="Washietl S."/>
            <person name="Kheradpour P."/>
            <person name="Ernst J."/>
            <person name="Jordan G."/>
            <person name="Mauceli E."/>
            <person name="Ward L.D."/>
            <person name="Lowe C.B."/>
            <person name="Holloway A.K."/>
            <person name="Clamp M."/>
            <person name="Gnerre S."/>
            <person name="Alfoldi J."/>
            <person name="Beal K."/>
            <person name="Chang J."/>
            <person name="Clawson H."/>
            <person name="Cuff J."/>
            <person name="Di Palma F."/>
            <person name="Fitzgerald S."/>
            <person name="Flicek P."/>
            <person name="Guttman M."/>
            <person name="Hubisz M.J."/>
            <person name="Jaffe D.B."/>
            <person name="Jungreis I."/>
            <person name="Kent W.J."/>
            <person name="Kostka D."/>
            <person name="Lara M."/>
            <person name="Martins A.L."/>
            <person name="Massingham T."/>
            <person name="Moltke I."/>
            <person name="Raney B.J."/>
            <person name="Rasmussen M.D."/>
            <person name="Robinson J."/>
            <person name="Stark A."/>
            <person name="Vilella A.J."/>
            <person name="Wen J."/>
            <person name="Xie X."/>
            <person name="Zody M.C."/>
            <person name="Baldwin J."/>
            <person name="Bloom T."/>
            <person name="Chin C.W."/>
            <person name="Heiman D."/>
            <person name="Nicol R."/>
            <person name="Nusbaum C."/>
            <person name="Young S."/>
            <person name="Wilkinson J."/>
            <person name="Worley K.C."/>
            <person name="Kovar C.L."/>
            <person name="Muzny D.M."/>
            <person name="Gibbs R.A."/>
            <person name="Cree A."/>
            <person name="Dihn H.H."/>
            <person name="Fowler G."/>
            <person name="Jhangiani S."/>
            <person name="Joshi V."/>
            <person name="Lee S."/>
            <person name="Lewis L.R."/>
            <person name="Nazareth L.V."/>
            <person name="Okwuonu G."/>
            <person name="Santibanez J."/>
            <person name="Warren W.C."/>
            <person name="Mardis E.R."/>
            <person name="Weinstock G.M."/>
            <person name="Wilson R.K."/>
            <person name="Delehaunty K."/>
            <person name="Dooling D."/>
            <person name="Fronik C."/>
            <person name="Fulton L."/>
            <person name="Fulton B."/>
            <person name="Graves T."/>
            <person name="Minx P."/>
            <person name="Sodergren E."/>
            <person name="Birney E."/>
            <person name="Margulies E.H."/>
            <person name="Herrero J."/>
            <person name="Green E.D."/>
            <person name="Haussler D."/>
            <person name="Siepel A."/>
            <person name="Goldman N."/>
            <person name="Pollard K.S."/>
            <person name="Pedersen J.S."/>
            <person name="Lander E.S."/>
            <person name="Kellis M."/>
        </authorList>
    </citation>
    <scope>NUCLEOTIDE SEQUENCE [LARGE SCALE GENOMIC DNA]</scope>
    <source>
        <strain evidence="7">2N</strain>
    </source>
</reference>
<dbReference type="GO" id="GO:0002250">
    <property type="term" value="P:adaptive immune response"/>
    <property type="evidence" value="ECO:0007669"/>
    <property type="project" value="UniProtKB-KW"/>
</dbReference>
<organism evidence="6 7">
    <name type="scientific">Cavia porcellus</name>
    <name type="common">Guinea pig</name>
    <dbReference type="NCBI Taxonomy" id="10141"/>
    <lineage>
        <taxon>Eukaryota</taxon>
        <taxon>Metazoa</taxon>
        <taxon>Chordata</taxon>
        <taxon>Craniata</taxon>
        <taxon>Vertebrata</taxon>
        <taxon>Euteleostomi</taxon>
        <taxon>Mammalia</taxon>
        <taxon>Eutheria</taxon>
        <taxon>Euarchontoglires</taxon>
        <taxon>Glires</taxon>
        <taxon>Rodentia</taxon>
        <taxon>Hystricomorpha</taxon>
        <taxon>Caviidae</taxon>
        <taxon>Cavia</taxon>
    </lineage>
</organism>
<dbReference type="AlphaFoldDB" id="A0A286XEL2"/>
<dbReference type="GO" id="GO:0019814">
    <property type="term" value="C:immunoglobulin complex"/>
    <property type="evidence" value="ECO:0007669"/>
    <property type="project" value="UniProtKB-KW"/>
</dbReference>
<dbReference type="InterPro" id="IPR036179">
    <property type="entry name" value="Ig-like_dom_sf"/>
</dbReference>
<dbReference type="Proteomes" id="UP000005447">
    <property type="component" value="Unassembled WGS sequence"/>
</dbReference>
<evidence type="ECO:0000256" key="1">
    <source>
        <dbReference type="ARBA" id="ARBA00022859"/>
    </source>
</evidence>
<evidence type="ECO:0000259" key="5">
    <source>
        <dbReference type="PROSITE" id="PS50835"/>
    </source>
</evidence>
<feature type="domain" description="Ig-like" evidence="5">
    <location>
        <begin position="14"/>
        <end position="122"/>
    </location>
</feature>
<proteinExistence type="predicted"/>
<dbReference type="OMA" id="LALLPGX"/>
<dbReference type="PANTHER" id="PTHR23266">
    <property type="entry name" value="IMMUNOGLOBULIN HEAVY CHAIN"/>
    <property type="match status" value="1"/>
</dbReference>
<keyword evidence="4" id="KW-0732">Signal</keyword>
<dbReference type="Pfam" id="PF07686">
    <property type="entry name" value="V-set"/>
    <property type="match status" value="1"/>
</dbReference>
<dbReference type="VEuPathDB" id="HostDB:ENSCPOG00000032460"/>
<sequence>MRLLSLLLCLVTGPQWYPVPGAAAGVRAWLVKPSQALSLTCSVSGFSITTSYYGWHWIRQPKGKSPEWMGVIAYNGDTGYNPSLQSRISISRETGKNQFFLKLNSVTEEDTAMYYCARDTVI</sequence>
<name>A0A286XEL2_CAVPO</name>
<dbReference type="InterPro" id="IPR013106">
    <property type="entry name" value="Ig_V-set"/>
</dbReference>
<dbReference type="PROSITE" id="PS50835">
    <property type="entry name" value="IG_LIKE"/>
    <property type="match status" value="1"/>
</dbReference>
<dbReference type="InterPro" id="IPR007110">
    <property type="entry name" value="Ig-like_dom"/>
</dbReference>
<dbReference type="InterPro" id="IPR013783">
    <property type="entry name" value="Ig-like_fold"/>
</dbReference>
<dbReference type="EMBL" id="AAKN02042660">
    <property type="status" value="NOT_ANNOTATED_CDS"/>
    <property type="molecule type" value="Genomic_DNA"/>
</dbReference>
<evidence type="ECO:0000256" key="3">
    <source>
        <dbReference type="ARBA" id="ARBA00043265"/>
    </source>
</evidence>
<keyword evidence="1" id="KW-0391">Immunity</keyword>
<reference evidence="6" key="3">
    <citation type="submission" date="2025-09" db="UniProtKB">
        <authorList>
            <consortium name="Ensembl"/>
        </authorList>
    </citation>
    <scope>IDENTIFICATION</scope>
    <source>
        <strain evidence="6">2N</strain>
    </source>
</reference>
<keyword evidence="3" id="KW-1280">Immunoglobulin</keyword>
<keyword evidence="2" id="KW-1064">Adaptive immunity</keyword>
<dbReference type="InterPro" id="IPR050199">
    <property type="entry name" value="IgHV"/>
</dbReference>
<evidence type="ECO:0000256" key="4">
    <source>
        <dbReference type="SAM" id="SignalP"/>
    </source>
</evidence>
<dbReference type="GO" id="GO:0005576">
    <property type="term" value="C:extracellular region"/>
    <property type="evidence" value="ECO:0007669"/>
    <property type="project" value="UniProtKB-ARBA"/>
</dbReference>
<protein>
    <recommendedName>
        <fullName evidence="5">Ig-like domain-containing protein</fullName>
    </recommendedName>
</protein>
<keyword evidence="7" id="KW-1185">Reference proteome</keyword>
<feature type="signal peptide" evidence="4">
    <location>
        <begin position="1"/>
        <end position="16"/>
    </location>
</feature>
<dbReference type="STRING" id="10141.ENSCPOP00000023913"/>
<dbReference type="InParanoid" id="A0A286XEL2"/>
<dbReference type="SMART" id="SM00406">
    <property type="entry name" value="IGv"/>
    <property type="match status" value="1"/>
</dbReference>
<dbReference type="SUPFAM" id="SSF48726">
    <property type="entry name" value="Immunoglobulin"/>
    <property type="match status" value="1"/>
</dbReference>
<accession>A0A286XEL2</accession>
<dbReference type="Bgee" id="ENSCPOG00000032460">
    <property type="expression patterns" value="Expressed in liver and 2 other cell types or tissues"/>
</dbReference>
<dbReference type="Ensembl" id="ENSCPOT00000030893.1">
    <property type="protein sequence ID" value="ENSCPOP00000023913.1"/>
    <property type="gene ID" value="ENSCPOG00000032460.1"/>
</dbReference>